<evidence type="ECO:0000256" key="2">
    <source>
        <dbReference type="ARBA" id="ARBA00023157"/>
    </source>
</evidence>
<feature type="binding site" evidence="4">
    <location>
        <position position="356"/>
    </location>
    <ligand>
        <name>Zn(2+)</name>
        <dbReference type="ChEBI" id="CHEBI:29105"/>
        <label>1</label>
        <note>catalytic</note>
    </ligand>
</feature>
<feature type="binding site" evidence="5">
    <location>
        <position position="356"/>
    </location>
    <ligand>
        <name>Zn(2+)</name>
        <dbReference type="ChEBI" id="CHEBI:29105"/>
        <label>2</label>
        <note>catalytic</note>
    </ligand>
</feature>
<sequence>MIKSMEVVMRTVIILVLTMLVVFSCQKQNKEEVLQQFIEQHVAKIKSLETAAKEAYWEAATTGKQEAYKKSAELELKIRKIYSNQQEFKFLKELKESKKIKEPLLKRQLQILYNRYLQNQIDSTLMRQMVELSSQIEEKFSTFRPELNGKKVTNNEILEILKNETNNAKRKAAWEASKQVGRVVADDIIKLVKLRNQAAQSLGFENYHTMSLELSEQRVKQIDRIMWDVAEFTLEPFYNEKRVLDQLLAHKYHITVQEIRPWHYHDPFFQETPQVFQVNLDQYYEHHDVKEIATKFYAGIGLPVESILAKSDLYEREGKNPHAFCEDFDHEGDVRILTNLKNNESCMETILHELGHAVYDKYNDPKVPYLLREPAHIFTTEGIAMMFGRLSRNPYWMQQMLGLSDQERQKIEPDLDRYMRLKQLIFARWALVMYYFEKALYKNPDRNLNKLWWKMVQQYQLVTPPENRDEPDWASKIHFAIAPCYYHNYMLGELFASQLHMYITRHIYKTKKWQTVTYVNNPKVGEFLKEKVFKPGKIYPWNQMIEKATGSKLKVDFFAQQFLE</sequence>
<feature type="binding site" evidence="4">
    <location>
        <position position="381"/>
    </location>
    <ligand>
        <name>Zn(2+)</name>
        <dbReference type="ChEBI" id="CHEBI:29105"/>
        <label>1</label>
        <note>catalytic</note>
    </ligand>
</feature>
<dbReference type="InterPro" id="IPR001548">
    <property type="entry name" value="Peptidase_M2"/>
</dbReference>
<organism evidence="7">
    <name type="scientific">Caldithrix abyssi</name>
    <dbReference type="NCBI Taxonomy" id="187145"/>
    <lineage>
        <taxon>Bacteria</taxon>
        <taxon>Pseudomonadati</taxon>
        <taxon>Calditrichota</taxon>
        <taxon>Calditrichia</taxon>
        <taxon>Calditrichales</taxon>
        <taxon>Calditrichaceae</taxon>
        <taxon>Caldithrix</taxon>
    </lineage>
</organism>
<feature type="binding site" evidence="4">
    <location>
        <position position="352"/>
    </location>
    <ligand>
        <name>Zn(2+)</name>
        <dbReference type="ChEBI" id="CHEBI:29105"/>
        <label>1</label>
        <note>catalytic</note>
    </ligand>
</feature>
<evidence type="ECO:0000256" key="3">
    <source>
        <dbReference type="ARBA" id="ARBA00023180"/>
    </source>
</evidence>
<accession>A0A7V5LK19</accession>
<protein>
    <submittedName>
        <fullName evidence="7">Peptidase M3</fullName>
    </submittedName>
</protein>
<keyword evidence="4" id="KW-0862">Zinc</keyword>
<dbReference type="Proteomes" id="UP000886111">
    <property type="component" value="Unassembled WGS sequence"/>
</dbReference>
<feature type="binding site" evidence="5">
    <location>
        <position position="352"/>
    </location>
    <ligand>
        <name>Zn(2+)</name>
        <dbReference type="ChEBI" id="CHEBI:29105"/>
        <label>2</label>
        <note>catalytic</note>
    </ligand>
</feature>
<dbReference type="GO" id="GO:0006508">
    <property type="term" value="P:proteolysis"/>
    <property type="evidence" value="ECO:0007669"/>
    <property type="project" value="InterPro"/>
</dbReference>
<dbReference type="PROSITE" id="PS51257">
    <property type="entry name" value="PROKAR_LIPOPROTEIN"/>
    <property type="match status" value="1"/>
</dbReference>
<dbReference type="Pfam" id="PF01401">
    <property type="entry name" value="Peptidase_M2"/>
    <property type="match status" value="2"/>
</dbReference>
<evidence type="ECO:0000313" key="7">
    <source>
        <dbReference type="EMBL" id="HHE55555.1"/>
    </source>
</evidence>
<dbReference type="GO" id="GO:0008237">
    <property type="term" value="F:metallopeptidase activity"/>
    <property type="evidence" value="ECO:0007669"/>
    <property type="project" value="InterPro"/>
</dbReference>
<keyword evidence="1" id="KW-0732">Signal</keyword>
<name>A0A7V5LK19_CALAY</name>
<keyword evidence="3" id="KW-0325">Glycoprotein</keyword>
<reference evidence="7" key="1">
    <citation type="journal article" date="2020" name="mSystems">
        <title>Genome- and Community-Level Interaction Insights into Carbon Utilization and Element Cycling Functions of Hydrothermarchaeota in Hydrothermal Sediment.</title>
        <authorList>
            <person name="Zhou Z."/>
            <person name="Liu Y."/>
            <person name="Xu W."/>
            <person name="Pan J."/>
            <person name="Luo Z.H."/>
            <person name="Li M."/>
        </authorList>
    </citation>
    <scope>NUCLEOTIDE SEQUENCE [LARGE SCALE GENOMIC DNA]</scope>
    <source>
        <strain evidence="7">HyVt-76</strain>
    </source>
</reference>
<dbReference type="PANTHER" id="PTHR10514:SF27">
    <property type="entry name" value="ANGIOTENSIN-CONVERTING ENZYME"/>
    <property type="match status" value="1"/>
</dbReference>
<feature type="active site" description="Proton acceptor 2" evidence="6">
    <location>
        <position position="353"/>
    </location>
</feature>
<evidence type="ECO:0000256" key="6">
    <source>
        <dbReference type="PIRSR" id="PIRSR601548-9"/>
    </source>
</evidence>
<dbReference type="Gene3D" id="1.10.1370.30">
    <property type="match status" value="1"/>
</dbReference>
<dbReference type="EMBL" id="DRTD01000532">
    <property type="protein sequence ID" value="HHE55555.1"/>
    <property type="molecule type" value="Genomic_DNA"/>
</dbReference>
<evidence type="ECO:0000256" key="1">
    <source>
        <dbReference type="ARBA" id="ARBA00022729"/>
    </source>
</evidence>
<dbReference type="SUPFAM" id="SSF55486">
    <property type="entry name" value="Metalloproteases ('zincins'), catalytic domain"/>
    <property type="match status" value="1"/>
</dbReference>
<keyword evidence="2" id="KW-1015">Disulfide bond</keyword>
<proteinExistence type="predicted"/>
<dbReference type="GO" id="GO:0016020">
    <property type="term" value="C:membrane"/>
    <property type="evidence" value="ECO:0007669"/>
    <property type="project" value="InterPro"/>
</dbReference>
<feature type="binding site" evidence="5">
    <location>
        <position position="381"/>
    </location>
    <ligand>
        <name>Zn(2+)</name>
        <dbReference type="ChEBI" id="CHEBI:29105"/>
        <label>2</label>
        <note>catalytic</note>
    </ligand>
</feature>
<dbReference type="GO" id="GO:0008241">
    <property type="term" value="F:peptidyl-dipeptidase activity"/>
    <property type="evidence" value="ECO:0007669"/>
    <property type="project" value="InterPro"/>
</dbReference>
<evidence type="ECO:0000256" key="5">
    <source>
        <dbReference type="PIRSR" id="PIRSR601548-8"/>
    </source>
</evidence>
<keyword evidence="4" id="KW-0479">Metal-binding</keyword>
<dbReference type="AlphaFoldDB" id="A0A7V5LK19"/>
<gene>
    <name evidence="7" type="ORF">ENL21_07215</name>
</gene>
<evidence type="ECO:0000256" key="4">
    <source>
        <dbReference type="PIRSR" id="PIRSR601548-3"/>
    </source>
</evidence>
<dbReference type="PANTHER" id="PTHR10514">
    <property type="entry name" value="ANGIOTENSIN-CONVERTING ENZYME"/>
    <property type="match status" value="1"/>
</dbReference>
<comment type="caution">
    <text evidence="7">The sequence shown here is derived from an EMBL/GenBank/DDBJ whole genome shotgun (WGS) entry which is preliminary data.</text>
</comment>